<feature type="region of interest" description="Disordered" evidence="1">
    <location>
        <begin position="1"/>
        <end position="24"/>
    </location>
</feature>
<reference evidence="2 3" key="1">
    <citation type="journal article" date="2012" name="BMC Genomics">
        <title>Comparative genomics of the white-rot fungi, Phanerochaete carnosa and P. chrysosporium, to elucidate the genetic basis of the distinct wood types they colonize.</title>
        <authorList>
            <person name="Suzuki H."/>
            <person name="MacDonald J."/>
            <person name="Syed K."/>
            <person name="Salamov A."/>
            <person name="Hori C."/>
            <person name="Aerts A."/>
            <person name="Henrissat B."/>
            <person name="Wiebenga A."/>
            <person name="vanKuyk P.A."/>
            <person name="Barry K."/>
            <person name="Lindquist E."/>
            <person name="LaButti K."/>
            <person name="Lapidus A."/>
            <person name="Lucas S."/>
            <person name="Coutinho P."/>
            <person name="Gong Y."/>
            <person name="Samejima M."/>
            <person name="Mahadevan R."/>
            <person name="Abou-Zaid M."/>
            <person name="de Vries R.P."/>
            <person name="Igarashi K."/>
            <person name="Yadav J.S."/>
            <person name="Grigoriev I.V."/>
            <person name="Master E.R."/>
        </authorList>
    </citation>
    <scope>NUCLEOTIDE SEQUENCE [LARGE SCALE GENOMIC DNA]</scope>
    <source>
        <strain evidence="2 3">HHB-10118-sp</strain>
    </source>
</reference>
<dbReference type="KEGG" id="pco:PHACADRAFT_246255"/>
<protein>
    <submittedName>
        <fullName evidence="2">Uncharacterized protein</fullName>
    </submittedName>
</protein>
<dbReference type="InParanoid" id="K5WLT6"/>
<sequence length="57" mass="6550">MHRRPPGRAFATWGHSDRKHNSKSLMRKRGPAYLDIPGYMSSITPLISDSICHSKIW</sequence>
<feature type="non-terminal residue" evidence="2">
    <location>
        <position position="1"/>
    </location>
</feature>
<dbReference type="EMBL" id="JH930468">
    <property type="protein sequence ID" value="EKM60375.1"/>
    <property type="molecule type" value="Genomic_DNA"/>
</dbReference>
<dbReference type="HOGENOM" id="CLU_2997173_0_0_1"/>
<keyword evidence="3" id="KW-1185">Reference proteome</keyword>
<evidence type="ECO:0000313" key="2">
    <source>
        <dbReference type="EMBL" id="EKM60375.1"/>
    </source>
</evidence>
<name>K5WLT6_PHACS</name>
<gene>
    <name evidence="2" type="ORF">PHACADRAFT_246255</name>
</gene>
<proteinExistence type="predicted"/>
<organism evidence="2 3">
    <name type="scientific">Phanerochaete carnosa (strain HHB-10118-sp)</name>
    <name type="common">White-rot fungus</name>
    <name type="synonym">Peniophora carnosa</name>
    <dbReference type="NCBI Taxonomy" id="650164"/>
    <lineage>
        <taxon>Eukaryota</taxon>
        <taxon>Fungi</taxon>
        <taxon>Dikarya</taxon>
        <taxon>Basidiomycota</taxon>
        <taxon>Agaricomycotina</taxon>
        <taxon>Agaricomycetes</taxon>
        <taxon>Polyporales</taxon>
        <taxon>Phanerochaetaceae</taxon>
        <taxon>Phanerochaete</taxon>
    </lineage>
</organism>
<dbReference type="GeneID" id="18913775"/>
<accession>K5WLT6</accession>
<dbReference type="AlphaFoldDB" id="K5WLT6"/>
<dbReference type="RefSeq" id="XP_007389838.1">
    <property type="nucleotide sequence ID" value="XM_007389776.1"/>
</dbReference>
<dbReference type="Proteomes" id="UP000008370">
    <property type="component" value="Unassembled WGS sequence"/>
</dbReference>
<evidence type="ECO:0000256" key="1">
    <source>
        <dbReference type="SAM" id="MobiDB-lite"/>
    </source>
</evidence>
<evidence type="ECO:0000313" key="3">
    <source>
        <dbReference type="Proteomes" id="UP000008370"/>
    </source>
</evidence>